<reference evidence="1 2" key="1">
    <citation type="journal article" date="2023" name="Nucleic Acids Res.">
        <title>The hologenome of Daphnia magna reveals possible DNA methylation and microbiome-mediated evolution of the host genome.</title>
        <authorList>
            <person name="Chaturvedi A."/>
            <person name="Li X."/>
            <person name="Dhandapani V."/>
            <person name="Marshall H."/>
            <person name="Kissane S."/>
            <person name="Cuenca-Cambronero M."/>
            <person name="Asole G."/>
            <person name="Calvet F."/>
            <person name="Ruiz-Romero M."/>
            <person name="Marangio P."/>
            <person name="Guigo R."/>
            <person name="Rago D."/>
            <person name="Mirbahai L."/>
            <person name="Eastwood N."/>
            <person name="Colbourne J.K."/>
            <person name="Zhou J."/>
            <person name="Mallon E."/>
            <person name="Orsini L."/>
        </authorList>
    </citation>
    <scope>NUCLEOTIDE SEQUENCE [LARGE SCALE GENOMIC DNA]</scope>
    <source>
        <strain evidence="1">LRV0_1</strain>
    </source>
</reference>
<sequence>MVVSTPASDKIDLIQHATVEPLTELQGGRRPSSSNLAFAPTRNCPETDIYCLNASTGNAKETGCNYIRCQKYPNTSRFRTILAWVQMTERPLAGISVHKYPNASFSAMLPYGTTCLHNYFLKYTKYKTIKG</sequence>
<dbReference type="Proteomes" id="UP001234178">
    <property type="component" value="Unassembled WGS sequence"/>
</dbReference>
<comment type="caution">
    <text evidence="1">The sequence shown here is derived from an EMBL/GenBank/DDBJ whole genome shotgun (WGS) entry which is preliminary data.</text>
</comment>
<name>A0ABR0A8D2_9CRUS</name>
<proteinExistence type="predicted"/>
<accession>A0ABR0A8D2</accession>
<gene>
    <name evidence="1" type="ORF">OUZ56_003319</name>
</gene>
<keyword evidence="2" id="KW-1185">Reference proteome</keyword>
<protein>
    <submittedName>
        <fullName evidence="1">Uncharacterized protein</fullName>
    </submittedName>
</protein>
<evidence type="ECO:0000313" key="2">
    <source>
        <dbReference type="Proteomes" id="UP001234178"/>
    </source>
</evidence>
<evidence type="ECO:0000313" key="1">
    <source>
        <dbReference type="EMBL" id="KAK4021402.1"/>
    </source>
</evidence>
<dbReference type="EMBL" id="JAOYFB010000036">
    <property type="protein sequence ID" value="KAK4021402.1"/>
    <property type="molecule type" value="Genomic_DNA"/>
</dbReference>
<organism evidence="1 2">
    <name type="scientific">Daphnia magna</name>
    <dbReference type="NCBI Taxonomy" id="35525"/>
    <lineage>
        <taxon>Eukaryota</taxon>
        <taxon>Metazoa</taxon>
        <taxon>Ecdysozoa</taxon>
        <taxon>Arthropoda</taxon>
        <taxon>Crustacea</taxon>
        <taxon>Branchiopoda</taxon>
        <taxon>Diplostraca</taxon>
        <taxon>Cladocera</taxon>
        <taxon>Anomopoda</taxon>
        <taxon>Daphniidae</taxon>
        <taxon>Daphnia</taxon>
    </lineage>
</organism>